<reference evidence="3 4" key="1">
    <citation type="submission" date="2016-09" db="EMBL/GenBank/DDBJ databases">
        <title>genome sequence of Mycobacterium sp. 739 SCH.</title>
        <authorList>
            <person name="Greninger A.L."/>
            <person name="Qin X."/>
            <person name="Jerome K."/>
            <person name="Vora S."/>
            <person name="Quinn K."/>
        </authorList>
    </citation>
    <scope>NUCLEOTIDE SEQUENCE [LARGE SCALE GENOMIC DNA]</scope>
    <source>
        <strain evidence="3 4">SCH</strain>
    </source>
</reference>
<evidence type="ECO:0000256" key="2">
    <source>
        <dbReference type="ARBA" id="ARBA00023002"/>
    </source>
</evidence>
<dbReference type="Proteomes" id="UP000178953">
    <property type="component" value="Unassembled WGS sequence"/>
</dbReference>
<name>A0A1E8Q9Z2_9MYCO</name>
<dbReference type="InterPro" id="IPR036291">
    <property type="entry name" value="NAD(P)-bd_dom_sf"/>
</dbReference>
<proteinExistence type="inferred from homology"/>
<dbReference type="PROSITE" id="PS00061">
    <property type="entry name" value="ADH_SHORT"/>
    <property type="match status" value="1"/>
</dbReference>
<dbReference type="SUPFAM" id="SSF51735">
    <property type="entry name" value="NAD(P)-binding Rossmann-fold domains"/>
    <property type="match status" value="1"/>
</dbReference>
<dbReference type="PANTHER" id="PTHR44196:SF1">
    <property type="entry name" value="DEHYDROGENASE_REDUCTASE SDR FAMILY MEMBER 7B"/>
    <property type="match status" value="1"/>
</dbReference>
<dbReference type="GO" id="GO:0016020">
    <property type="term" value="C:membrane"/>
    <property type="evidence" value="ECO:0007669"/>
    <property type="project" value="TreeGrafter"/>
</dbReference>
<sequence length="305" mass="32807">MSDRIVVTGASSGIGREVALHFATLGNRLVLAARGEDALHTVAEECRRAGATDVLVHRTDITSTQDVEALVEASCTRFGGVDTVVQNAAVAAFGPFLDIPADVFDRIVETNVVGAANVAREAMRQFRRQGHGRLIVIGSLLGHAAVPYMSPYVVSKFAVAGLVRTLRQEARRLPGVTVHGIYPGAVDTPVYDRSANYFPAPPAERSRGGRGLLARVSAARSESRHPFVIPAEVSAARVARAVVRASRRRRSSERQIGWPNRPMLSTYRIAPRFFDLVADPLVRMGSFARSGGSANAGTVFEPAQR</sequence>
<protein>
    <recommendedName>
        <fullName evidence="5">Short-chain dehydrogenase</fullName>
    </recommendedName>
</protein>
<dbReference type="RefSeq" id="WP_070352103.1">
    <property type="nucleotide sequence ID" value="NZ_CP043474.1"/>
</dbReference>
<dbReference type="InterPro" id="IPR002347">
    <property type="entry name" value="SDR_fam"/>
</dbReference>
<organism evidence="3 4">
    <name type="scientific">Mycolicibacterium grossiae</name>
    <dbReference type="NCBI Taxonomy" id="1552759"/>
    <lineage>
        <taxon>Bacteria</taxon>
        <taxon>Bacillati</taxon>
        <taxon>Actinomycetota</taxon>
        <taxon>Actinomycetes</taxon>
        <taxon>Mycobacteriales</taxon>
        <taxon>Mycobacteriaceae</taxon>
        <taxon>Mycolicibacterium</taxon>
    </lineage>
</organism>
<dbReference type="EMBL" id="MCHX01000009">
    <property type="protein sequence ID" value="OFJ54814.1"/>
    <property type="molecule type" value="Genomic_DNA"/>
</dbReference>
<gene>
    <name evidence="3" type="ORF">BEL07_05560</name>
</gene>
<dbReference type="InterPro" id="IPR020904">
    <property type="entry name" value="Sc_DH/Rdtase_CS"/>
</dbReference>
<comment type="caution">
    <text evidence="3">The sequence shown here is derived from an EMBL/GenBank/DDBJ whole genome shotgun (WGS) entry which is preliminary data.</text>
</comment>
<evidence type="ECO:0000256" key="1">
    <source>
        <dbReference type="ARBA" id="ARBA00006484"/>
    </source>
</evidence>
<keyword evidence="4" id="KW-1185">Reference proteome</keyword>
<dbReference type="PRINTS" id="PR00081">
    <property type="entry name" value="GDHRDH"/>
</dbReference>
<evidence type="ECO:0008006" key="5">
    <source>
        <dbReference type="Google" id="ProtNLM"/>
    </source>
</evidence>
<evidence type="ECO:0000313" key="4">
    <source>
        <dbReference type="Proteomes" id="UP000178953"/>
    </source>
</evidence>
<evidence type="ECO:0000313" key="3">
    <source>
        <dbReference type="EMBL" id="OFJ54814.1"/>
    </source>
</evidence>
<dbReference type="GO" id="GO:0016491">
    <property type="term" value="F:oxidoreductase activity"/>
    <property type="evidence" value="ECO:0007669"/>
    <property type="project" value="UniProtKB-KW"/>
</dbReference>
<dbReference type="PANTHER" id="PTHR44196">
    <property type="entry name" value="DEHYDROGENASE/REDUCTASE SDR FAMILY MEMBER 7B"/>
    <property type="match status" value="1"/>
</dbReference>
<comment type="similarity">
    <text evidence="1">Belongs to the short-chain dehydrogenases/reductases (SDR) family.</text>
</comment>
<accession>A0A1E8Q9Z2</accession>
<dbReference type="Pfam" id="PF00106">
    <property type="entry name" value="adh_short"/>
    <property type="match status" value="1"/>
</dbReference>
<dbReference type="OrthoDB" id="151996at2"/>
<dbReference type="AlphaFoldDB" id="A0A1E8Q9Z2"/>
<dbReference type="CDD" id="cd05233">
    <property type="entry name" value="SDR_c"/>
    <property type="match status" value="1"/>
</dbReference>
<dbReference type="Gene3D" id="3.40.50.720">
    <property type="entry name" value="NAD(P)-binding Rossmann-like Domain"/>
    <property type="match status" value="1"/>
</dbReference>
<keyword evidence="2" id="KW-0560">Oxidoreductase</keyword>